<dbReference type="PANTHER" id="PTHR43399">
    <property type="entry name" value="SUBTILISIN-RELATED"/>
    <property type="match status" value="1"/>
</dbReference>
<accession>A0A835Y3I0</accession>
<dbReference type="Gene3D" id="3.40.50.200">
    <property type="entry name" value="Peptidase S8/S53 domain"/>
    <property type="match status" value="2"/>
</dbReference>
<comment type="caution">
    <text evidence="11">The sequence shown here is derived from an EMBL/GenBank/DDBJ whole genome shotgun (WGS) entry which is preliminary data.</text>
</comment>
<evidence type="ECO:0000313" key="11">
    <source>
        <dbReference type="EMBL" id="KAG2494003.1"/>
    </source>
</evidence>
<evidence type="ECO:0000256" key="3">
    <source>
        <dbReference type="ARBA" id="ARBA00022801"/>
    </source>
</evidence>
<comment type="similarity">
    <text evidence="1 6">Belongs to the peptidase S8 family.</text>
</comment>
<dbReference type="GO" id="GO:0006508">
    <property type="term" value="P:proteolysis"/>
    <property type="evidence" value="ECO:0007669"/>
    <property type="project" value="UniProtKB-KW"/>
</dbReference>
<name>A0A835Y3I0_9CHLO</name>
<dbReference type="Proteomes" id="UP000612055">
    <property type="component" value="Unassembled WGS sequence"/>
</dbReference>
<keyword evidence="3 6" id="KW-0378">Hydrolase</keyword>
<evidence type="ECO:0000259" key="10">
    <source>
        <dbReference type="Pfam" id="PF00082"/>
    </source>
</evidence>
<dbReference type="PRINTS" id="PR00723">
    <property type="entry name" value="SUBTILISIN"/>
</dbReference>
<dbReference type="PROSITE" id="PS51892">
    <property type="entry name" value="SUBTILASE"/>
    <property type="match status" value="1"/>
</dbReference>
<gene>
    <name evidence="11" type="ORF">HYH03_007930</name>
</gene>
<reference evidence="11" key="1">
    <citation type="journal article" date="2020" name="bioRxiv">
        <title>Comparative genomics of Chlamydomonas.</title>
        <authorList>
            <person name="Craig R.J."/>
            <person name="Hasan A.R."/>
            <person name="Ness R.W."/>
            <person name="Keightley P.D."/>
        </authorList>
    </citation>
    <scope>NUCLEOTIDE SEQUENCE</scope>
    <source>
        <strain evidence="11">CCAP 11/70</strain>
    </source>
</reference>
<feature type="active site" description="Charge relay system" evidence="5 6">
    <location>
        <position position="488"/>
    </location>
</feature>
<evidence type="ECO:0000256" key="5">
    <source>
        <dbReference type="PIRSR" id="PIRSR615500-1"/>
    </source>
</evidence>
<evidence type="ECO:0000256" key="1">
    <source>
        <dbReference type="ARBA" id="ARBA00011073"/>
    </source>
</evidence>
<dbReference type="Pfam" id="PF00082">
    <property type="entry name" value="Peptidase_S8"/>
    <property type="match status" value="1"/>
</dbReference>
<keyword evidence="8" id="KW-0472">Membrane</keyword>
<keyword evidence="9" id="KW-0732">Signal</keyword>
<keyword evidence="4 6" id="KW-0720">Serine protease</keyword>
<dbReference type="InterPro" id="IPR035992">
    <property type="entry name" value="Ricin_B-like_lectins"/>
</dbReference>
<evidence type="ECO:0000256" key="2">
    <source>
        <dbReference type="ARBA" id="ARBA00022670"/>
    </source>
</evidence>
<dbReference type="SUPFAM" id="SSF52743">
    <property type="entry name" value="Subtilisin-like"/>
    <property type="match status" value="1"/>
</dbReference>
<dbReference type="CDD" id="cd04842">
    <property type="entry name" value="Peptidases_S8_Kp43_protease"/>
    <property type="match status" value="1"/>
</dbReference>
<feature type="region of interest" description="Disordered" evidence="7">
    <location>
        <begin position="1817"/>
        <end position="1854"/>
    </location>
</feature>
<evidence type="ECO:0000313" key="12">
    <source>
        <dbReference type="Proteomes" id="UP000612055"/>
    </source>
</evidence>
<feature type="region of interest" description="Disordered" evidence="7">
    <location>
        <begin position="1389"/>
        <end position="1501"/>
    </location>
</feature>
<keyword evidence="12" id="KW-1185">Reference proteome</keyword>
<dbReference type="EMBL" id="JAEHOE010000034">
    <property type="protein sequence ID" value="KAG2494003.1"/>
    <property type="molecule type" value="Genomic_DNA"/>
</dbReference>
<dbReference type="InterPro" id="IPR008979">
    <property type="entry name" value="Galactose-bd-like_sf"/>
</dbReference>
<sequence>MGSRRQTVGLQRRVWDRAAGVALLWVTLAVLTALATPTHADPCVNLRSGRVCFSSPPPAVAAARAASSGLQALAVDPDLAGAGAGAGAGKLFLVNFARGGGMALRGALEAAGARVLDYIPADTLLVYGPTGGVRSAAARQGARVVGYDGRVKRAPEVDLFVAAARRGAAPRKRRGTLEAAGLDVASRAAAEAASERQRTSHLLANGLRTYHEHGAREELWAQLQELHERWRRQRRRRLEEEEGSAGGSSSNSSSSGVGGSLGVGSDDGEDDAEAGAELLQATRRALQTAVVRASQGAVQYGIRVECVQAAGAAALAAALEQWPQQLGAALGRAGSGDACWPRLVGSGAWGLVHVYLCEEDLADGVAWIQDQDLVLWVAPLPRIQKLNARAGWILQTGNLTTTRYRNPTAELRPYWRAGLQGEGVILGIGDTGIDMSHCYFLDDAYPPNTLSGLLTGTPRRWVLPDHRKVVQYILLDTLNFFGDTAGGHGTHTAGSLAGASLGAAGGYRNELGTGSAPNARLSFYDMSFDGEALGLPGGGVDQYVLPYHAAAGARIDSESWGSGGVAGVVYDSDAQQFDRYAWLNPGWLSVLAAGNEGINAMMPTVGSPGTSKNALTVGASISHPKGTSASGANFVFAFRYNDAAGVQQTHAFWPAQGSASYTDWSAALYGKAVPLVYVSRPCSSYTGAQFTGAIVLADLLESTADATACSRDVKAARAKQAGALGLLFFQLDEAFVSAYGALGLSEPFATSRLLDGLVTRAQGLWMRDVLLDSRNTNDHVTFLQYPNIDLGIGDLTEFTSHGPLQDGRFKPDIVAPGGPSVESAKSGGALNTAATSSSCSNATVSYQGTSMATPLAAGHLALMRQYFMDGFYPAGNKSSVDAAPFEPSGMLLKALAIAGASSLQGGFSRGSGRTLGAAPDGYQGWGRMNLAGALPLPGVTPASLNLQVADWGTIQPGEYIFLKGIRATGTGPIIATLVWHDFPGSLIAGKALYNDLDFGYLLNSTDSVHFLQTRLDDSNNVERVELPSLSAGTQLTLVVWGKSINHMLRSDADAKLGQRFAVAVTGHFTGTLRSALNPAWVKPARLDDSSLLMEPAPTVCVNLGTGGVMAVTSNCAPSALTALTFSEQPDPATGGFAYIIQGAGRCLAAASAATGTAAAFAPCDGSLSQRFVLFRTPSLRRNRYLLVPKVAYGTTGPDRKCLRYTGGAAAGGALTLAPCDDGDAAQALGLMPALLALPPPPPSPPAPSRVPLLVLRASWAVDTASLVQSYDLDIQVGWTAGGSVNELSWDSRDTRGGLYAGDNRAAGGIVNYEEATWNSTLPDTADYHVCVLWYTTGFTYRATVTAYVNGALAYTRSASWSSAQSQGGPCTPTAVGFVGTFHYPPVGALNTPLSALSPPPPPPKPSPRPRPPSPRPPSPRPPPSLAPRPPSPRPPSPRPPRPPSPRPPSPRPPSPRPPSPRPPRPPPRPPSPPRPPRPSPRPPGTVPPPLQFQARWSIPSDPSGTYDMDLVVDWYFNSVWRQVTLDQSPTRGARYGGDNLNATGPPPTNTEEMFWPAGVVPDTATYYVCALPWKLGITYNVTFKVFVAGALVRTSWRSFTPTFYPNAYDCNPGSFWLLESYTYPPAPVVVASPPPSPPAPPSSPFSLLLGVSWAPVNPGLNAPAIFDNDLHVSWTYAGVRYNVSLSDPPVRGSMYSGDNLAASPQSNEESIFWLRGGLVPDVATYHVCARLWNASFTYNLTMRVFLNGALVRAANAVWGGRVANPPTCAPNATGYIGSYAYSGGLSSLGIRTSSGALLPAKDASELPVPWKLKQSLQGAKKEAGQGAPEVGTEADVEGSGAHPGKGKSGADEAPAASIAVGDQDAAATAGSNAGAWEGRGSGGNGVPVVAVAVACAVGAVLAAVGVAGVLYRRANAHASRVVPITAEAA</sequence>
<feature type="transmembrane region" description="Helical" evidence="8">
    <location>
        <begin position="1888"/>
        <end position="1911"/>
    </location>
</feature>
<evidence type="ECO:0000256" key="9">
    <source>
        <dbReference type="SAM" id="SignalP"/>
    </source>
</evidence>
<dbReference type="InterPro" id="IPR036852">
    <property type="entry name" value="Peptidase_S8/S53_dom_sf"/>
</dbReference>
<keyword evidence="8" id="KW-1133">Transmembrane helix</keyword>
<evidence type="ECO:0000256" key="6">
    <source>
        <dbReference type="PROSITE-ProRule" id="PRU01240"/>
    </source>
</evidence>
<feature type="chain" id="PRO_5032302630" description="Peptidase S8/S53 domain-containing protein" evidence="9">
    <location>
        <begin position="41"/>
        <end position="1929"/>
    </location>
</feature>
<evidence type="ECO:0000256" key="7">
    <source>
        <dbReference type="SAM" id="MobiDB-lite"/>
    </source>
</evidence>
<dbReference type="OrthoDB" id="545077at2759"/>
<evidence type="ECO:0000256" key="4">
    <source>
        <dbReference type="ARBA" id="ARBA00022825"/>
    </source>
</evidence>
<dbReference type="InterPro" id="IPR015500">
    <property type="entry name" value="Peptidase_S8_subtilisin-rel"/>
</dbReference>
<dbReference type="PANTHER" id="PTHR43399:SF4">
    <property type="entry name" value="CELL WALL-ASSOCIATED PROTEASE"/>
    <property type="match status" value="1"/>
</dbReference>
<feature type="compositionally biased region" description="Pro residues" evidence="7">
    <location>
        <begin position="1397"/>
        <end position="1490"/>
    </location>
</feature>
<dbReference type="Gene3D" id="2.60.120.380">
    <property type="match status" value="1"/>
</dbReference>
<dbReference type="Gene3D" id="2.80.10.50">
    <property type="match status" value="1"/>
</dbReference>
<feature type="active site" description="Charge relay system" evidence="5 6">
    <location>
        <position position="430"/>
    </location>
</feature>
<dbReference type="InterPro" id="IPR023828">
    <property type="entry name" value="Peptidase_S8_Ser-AS"/>
</dbReference>
<dbReference type="PROSITE" id="PS50231">
    <property type="entry name" value="RICIN_B_LECTIN"/>
    <property type="match status" value="1"/>
</dbReference>
<feature type="region of interest" description="Disordered" evidence="7">
    <location>
        <begin position="238"/>
        <end position="271"/>
    </location>
</feature>
<dbReference type="InterPro" id="IPR000209">
    <property type="entry name" value="Peptidase_S8/S53_dom"/>
</dbReference>
<evidence type="ECO:0000256" key="8">
    <source>
        <dbReference type="SAM" id="Phobius"/>
    </source>
</evidence>
<keyword evidence="2 6" id="KW-0645">Protease</keyword>
<keyword evidence="8" id="KW-0812">Transmembrane</keyword>
<feature type="active site" description="Charge relay system" evidence="5 6">
    <location>
        <position position="850"/>
    </location>
</feature>
<dbReference type="PROSITE" id="PS00138">
    <property type="entry name" value="SUBTILASE_SER"/>
    <property type="match status" value="1"/>
</dbReference>
<feature type="domain" description="Peptidase S8/S53" evidence="10">
    <location>
        <begin position="421"/>
        <end position="869"/>
    </location>
</feature>
<feature type="signal peptide" evidence="9">
    <location>
        <begin position="1"/>
        <end position="40"/>
    </location>
</feature>
<organism evidence="11 12">
    <name type="scientific">Edaphochlamys debaryana</name>
    <dbReference type="NCBI Taxonomy" id="47281"/>
    <lineage>
        <taxon>Eukaryota</taxon>
        <taxon>Viridiplantae</taxon>
        <taxon>Chlorophyta</taxon>
        <taxon>core chlorophytes</taxon>
        <taxon>Chlorophyceae</taxon>
        <taxon>CS clade</taxon>
        <taxon>Chlamydomonadales</taxon>
        <taxon>Chlamydomonadales incertae sedis</taxon>
        <taxon>Edaphochlamys</taxon>
    </lineage>
</organism>
<dbReference type="SUPFAM" id="SSF49785">
    <property type="entry name" value="Galactose-binding domain-like"/>
    <property type="match status" value="1"/>
</dbReference>
<proteinExistence type="inferred from homology"/>
<protein>
    <recommendedName>
        <fullName evidence="10">Peptidase S8/S53 domain-containing protein</fullName>
    </recommendedName>
</protein>
<dbReference type="InterPro" id="IPR051048">
    <property type="entry name" value="Peptidase_S8/S53_subtilisin"/>
</dbReference>
<dbReference type="GO" id="GO:0004252">
    <property type="term" value="F:serine-type endopeptidase activity"/>
    <property type="evidence" value="ECO:0007669"/>
    <property type="project" value="UniProtKB-UniRule"/>
</dbReference>
<dbReference type="InterPro" id="IPR034058">
    <property type="entry name" value="TagA/B/C/D_pept_dom"/>
</dbReference>
<dbReference type="SUPFAM" id="SSF50370">
    <property type="entry name" value="Ricin B-like lectins"/>
    <property type="match status" value="1"/>
</dbReference>